<keyword evidence="7 8" id="KW-0132">Cell division</keyword>
<dbReference type="SUPFAM" id="SSF51984">
    <property type="entry name" value="MurCD N-terminal domain"/>
    <property type="match status" value="1"/>
</dbReference>
<evidence type="ECO:0000259" key="10">
    <source>
        <dbReference type="Pfam" id="PF08245"/>
    </source>
</evidence>
<dbReference type="UniPathway" id="UPA00219"/>
<dbReference type="PANTHER" id="PTHR43692:SF1">
    <property type="entry name" value="UDP-N-ACETYLMURAMOYLALANINE--D-GLUTAMATE LIGASE"/>
    <property type="match status" value="1"/>
</dbReference>
<dbReference type="OrthoDB" id="9809796at2"/>
<dbReference type="GO" id="GO:0008360">
    <property type="term" value="P:regulation of cell shape"/>
    <property type="evidence" value="ECO:0007669"/>
    <property type="project" value="UniProtKB-KW"/>
</dbReference>
<evidence type="ECO:0000256" key="8">
    <source>
        <dbReference type="RuleBase" id="RU003664"/>
    </source>
</evidence>
<evidence type="ECO:0000256" key="3">
    <source>
        <dbReference type="ARBA" id="ARBA00022490"/>
    </source>
</evidence>
<feature type="domain" description="Mur ligase C-terminal" evidence="9">
    <location>
        <begin position="294"/>
        <end position="407"/>
    </location>
</feature>
<comment type="catalytic activity">
    <reaction evidence="7 8">
        <text>UDP-N-acetyl-alpha-D-muramoyl-L-alanine + D-glutamate + ATP = UDP-N-acetyl-alpha-D-muramoyl-L-alanyl-D-glutamate + ADP + phosphate + H(+)</text>
        <dbReference type="Rhea" id="RHEA:16429"/>
        <dbReference type="ChEBI" id="CHEBI:15378"/>
        <dbReference type="ChEBI" id="CHEBI:29986"/>
        <dbReference type="ChEBI" id="CHEBI:30616"/>
        <dbReference type="ChEBI" id="CHEBI:43474"/>
        <dbReference type="ChEBI" id="CHEBI:83898"/>
        <dbReference type="ChEBI" id="CHEBI:83900"/>
        <dbReference type="ChEBI" id="CHEBI:456216"/>
        <dbReference type="EC" id="6.3.2.9"/>
    </reaction>
</comment>
<dbReference type="PANTHER" id="PTHR43692">
    <property type="entry name" value="UDP-N-ACETYLMURAMOYLALANINE--D-GLUTAMATE LIGASE"/>
    <property type="match status" value="1"/>
</dbReference>
<dbReference type="InterPro" id="IPR005762">
    <property type="entry name" value="MurD"/>
</dbReference>
<evidence type="ECO:0000313" key="12">
    <source>
        <dbReference type="Proteomes" id="UP000254601"/>
    </source>
</evidence>
<evidence type="ECO:0000256" key="6">
    <source>
        <dbReference type="ARBA" id="ARBA00022840"/>
    </source>
</evidence>
<evidence type="ECO:0000256" key="4">
    <source>
        <dbReference type="ARBA" id="ARBA00022598"/>
    </source>
</evidence>
<evidence type="ECO:0000259" key="9">
    <source>
        <dbReference type="Pfam" id="PF02875"/>
    </source>
</evidence>
<keyword evidence="7 8" id="KW-0573">Peptidoglycan synthesis</keyword>
<keyword evidence="12" id="KW-1185">Reference proteome</keyword>
<evidence type="ECO:0000256" key="7">
    <source>
        <dbReference type="HAMAP-Rule" id="MF_00639"/>
    </source>
</evidence>
<keyword evidence="3 7" id="KW-0963">Cytoplasm</keyword>
<dbReference type="SUPFAM" id="SSF53623">
    <property type="entry name" value="MurD-like peptide ligases, catalytic domain"/>
    <property type="match status" value="1"/>
</dbReference>
<dbReference type="InterPro" id="IPR004101">
    <property type="entry name" value="Mur_ligase_C"/>
</dbReference>
<comment type="pathway">
    <text evidence="2 7 8">Cell wall biogenesis; peptidoglycan biosynthesis.</text>
</comment>
<dbReference type="EMBL" id="UHIC01000001">
    <property type="protein sequence ID" value="SUO97237.1"/>
    <property type="molecule type" value="Genomic_DNA"/>
</dbReference>
<feature type="domain" description="Mur ligase central" evidence="10">
    <location>
        <begin position="105"/>
        <end position="271"/>
    </location>
</feature>
<dbReference type="InterPro" id="IPR013221">
    <property type="entry name" value="Mur_ligase_cen"/>
</dbReference>
<dbReference type="SUPFAM" id="SSF53244">
    <property type="entry name" value="MurD-like peptide ligases, peptide-binding domain"/>
    <property type="match status" value="1"/>
</dbReference>
<feature type="binding site" evidence="7">
    <location>
        <begin position="107"/>
        <end position="113"/>
    </location>
    <ligand>
        <name>ATP</name>
        <dbReference type="ChEBI" id="CHEBI:30616"/>
    </ligand>
</feature>
<sequence>MNMLEKLKELSLAEPIAVVGMGASGRSALRFLQEAGYEVVGVDERVQTNVTTISLTDKKRLEQYATLVVSPGVDRRKAAIRHSQAKVINDIELFARLAEKPIAAVTGSNGKSTVVTMLAEVLQAQGLSVRLCGNIGRPVLEALFDAPEETDVYVLELSSYQLEICPSFHADVGAVLNVSPDHLDRYDSYQDYVAAKAHLAAASDVCILNGDDVACVEMAALAKQAIFYSMNGANRVEGEHIFISDSPVLSTAALSVHGMHNFFNALTTLLMAQALGVIPEKAAKALMLFRGLPHRMRLVSEENGVKWLDDSKATNIGATAAALSGITAPTWLIVGGVGKNQDFSELAKIILQSCVKRVLMIGVDNRDMQAAFDAEGVVYTVCGEMNHAVSLARKEALSGDWVLLSPATASFDQFNGYAERGECFAYEVTSSCR</sequence>
<dbReference type="GO" id="GO:0009252">
    <property type="term" value="P:peptidoglycan biosynthetic process"/>
    <property type="evidence" value="ECO:0007669"/>
    <property type="project" value="UniProtKB-UniRule"/>
</dbReference>
<dbReference type="AlphaFoldDB" id="A0A380N0G2"/>
<dbReference type="GO" id="GO:0005737">
    <property type="term" value="C:cytoplasm"/>
    <property type="evidence" value="ECO:0007669"/>
    <property type="project" value="UniProtKB-SubCell"/>
</dbReference>
<dbReference type="InterPro" id="IPR036565">
    <property type="entry name" value="Mur-like_cat_sf"/>
</dbReference>
<dbReference type="Proteomes" id="UP000254601">
    <property type="component" value="Unassembled WGS sequence"/>
</dbReference>
<reference evidence="11 12" key="1">
    <citation type="submission" date="2018-06" db="EMBL/GenBank/DDBJ databases">
        <authorList>
            <consortium name="Pathogen Informatics"/>
            <person name="Doyle S."/>
        </authorList>
    </citation>
    <scope>NUCLEOTIDE SEQUENCE [LARGE SCALE GENOMIC DNA]</scope>
    <source>
        <strain evidence="11 12">NCTC13337</strain>
    </source>
</reference>
<accession>A0A380N0G2</accession>
<dbReference type="Gene3D" id="3.40.50.720">
    <property type="entry name" value="NAD(P)-binding Rossmann-like Domain"/>
    <property type="match status" value="1"/>
</dbReference>
<name>A0A380N0G2_9GAMM</name>
<keyword evidence="4 7" id="KW-0436">Ligase</keyword>
<dbReference type="Pfam" id="PF21799">
    <property type="entry name" value="MurD-like_N"/>
    <property type="match status" value="1"/>
</dbReference>
<dbReference type="Gene3D" id="3.40.1190.10">
    <property type="entry name" value="Mur-like, catalytic domain"/>
    <property type="match status" value="1"/>
</dbReference>
<dbReference type="HAMAP" id="MF_00639">
    <property type="entry name" value="MurD"/>
    <property type="match status" value="1"/>
</dbReference>
<dbReference type="GO" id="GO:0051301">
    <property type="term" value="P:cell division"/>
    <property type="evidence" value="ECO:0007669"/>
    <property type="project" value="UniProtKB-KW"/>
</dbReference>
<protein>
    <recommendedName>
        <fullName evidence="7 8">UDP-N-acetylmuramoylalanine--D-glutamate ligase</fullName>
        <ecNumber evidence="7 8">6.3.2.9</ecNumber>
    </recommendedName>
    <alternativeName>
        <fullName evidence="7">D-glutamic acid-adding enzyme</fullName>
    </alternativeName>
    <alternativeName>
        <fullName evidence="7">UDP-N-acetylmuramoyl-L-alanyl-D-glutamate synthetase</fullName>
    </alternativeName>
</protein>
<dbReference type="Pfam" id="PF02875">
    <property type="entry name" value="Mur_ligase_C"/>
    <property type="match status" value="1"/>
</dbReference>
<evidence type="ECO:0000256" key="5">
    <source>
        <dbReference type="ARBA" id="ARBA00022741"/>
    </source>
</evidence>
<organism evidence="11 12">
    <name type="scientific">Suttonella ornithocola</name>
    <dbReference type="NCBI Taxonomy" id="279832"/>
    <lineage>
        <taxon>Bacteria</taxon>
        <taxon>Pseudomonadati</taxon>
        <taxon>Pseudomonadota</taxon>
        <taxon>Gammaproteobacteria</taxon>
        <taxon>Cardiobacteriales</taxon>
        <taxon>Cardiobacteriaceae</taxon>
        <taxon>Suttonella</taxon>
    </lineage>
</organism>
<dbReference type="GO" id="GO:0005524">
    <property type="term" value="F:ATP binding"/>
    <property type="evidence" value="ECO:0007669"/>
    <property type="project" value="UniProtKB-UniRule"/>
</dbReference>
<dbReference type="Pfam" id="PF08245">
    <property type="entry name" value="Mur_ligase_M"/>
    <property type="match status" value="1"/>
</dbReference>
<gene>
    <name evidence="7 11" type="primary">murD</name>
    <name evidence="11" type="ORF">NCTC13337_02292</name>
</gene>
<dbReference type="GO" id="GO:0071555">
    <property type="term" value="P:cell wall organization"/>
    <property type="evidence" value="ECO:0007669"/>
    <property type="project" value="UniProtKB-KW"/>
</dbReference>
<dbReference type="GO" id="GO:0008764">
    <property type="term" value="F:UDP-N-acetylmuramoylalanine-D-glutamate ligase activity"/>
    <property type="evidence" value="ECO:0007669"/>
    <property type="project" value="UniProtKB-UniRule"/>
</dbReference>
<dbReference type="Gene3D" id="3.90.190.20">
    <property type="entry name" value="Mur ligase, C-terminal domain"/>
    <property type="match status" value="1"/>
</dbReference>
<evidence type="ECO:0000313" key="11">
    <source>
        <dbReference type="EMBL" id="SUO97237.1"/>
    </source>
</evidence>
<comment type="similarity">
    <text evidence="7">Belongs to the MurCDEF family.</text>
</comment>
<evidence type="ECO:0000256" key="2">
    <source>
        <dbReference type="ARBA" id="ARBA00004752"/>
    </source>
</evidence>
<keyword evidence="7 8" id="KW-0131">Cell cycle</keyword>
<keyword evidence="7 8" id="KW-0961">Cell wall biogenesis/degradation</keyword>
<dbReference type="NCBIfam" id="TIGR01087">
    <property type="entry name" value="murD"/>
    <property type="match status" value="1"/>
</dbReference>
<keyword evidence="7 8" id="KW-0133">Cell shape</keyword>
<proteinExistence type="inferred from homology"/>
<dbReference type="InterPro" id="IPR036615">
    <property type="entry name" value="Mur_ligase_C_dom_sf"/>
</dbReference>
<evidence type="ECO:0000256" key="1">
    <source>
        <dbReference type="ARBA" id="ARBA00004496"/>
    </source>
</evidence>
<keyword evidence="5 7" id="KW-0547">Nucleotide-binding</keyword>
<dbReference type="EC" id="6.3.2.9" evidence="7 8"/>
<comment type="subcellular location">
    <subcellularLocation>
        <location evidence="1 7 8">Cytoplasm</location>
    </subcellularLocation>
</comment>
<keyword evidence="6 7" id="KW-0067">ATP-binding</keyword>
<comment type="function">
    <text evidence="7 8">Cell wall formation. Catalyzes the addition of glutamate to the nucleotide precursor UDP-N-acetylmuramoyl-L-alanine (UMA).</text>
</comment>